<dbReference type="EMBL" id="KK100349">
    <property type="protein sequence ID" value="KIZ06624.1"/>
    <property type="molecule type" value="Genomic_DNA"/>
</dbReference>
<sequence length="841" mass="88281">MTGATDPASRAAVNWHRAVESLRQASGETLGPCPGPGSVAGHSNSGDHSLTHAQGQVLKDTAVSRDSVSAAEAADLFGASAANSAPSMIDRRAVDGRTWSAFAKNCLRPQALDGLMDGDVRVSVLVRSAHGVPEDCRTYVKVSCGGKTHKTPFLTGTVSPQFSQLFTFDVNDPDQAALVLKVKHDKPFSPTNPPLGRATLPLSKVSSRPELYAEPHRLSLSIEGLTAMPAPPGVVRELEVQVFLSSRSRLAALAGTTGSLNVLAATWNVGNALPPHPEQLRALWLRGTEGAGDHHLVVVSAQECSYHKSSRQARASSNNSTTLALAREGSTQPEAGAAESSGGGGGRGGGDGGNSSGDGGGCGDGGGGSGSGPDRSGGLVTLMSAPSVGTSQSVAAAAAHQALDTTYDEDDDETVVEEGDMTGLAPANGKEAARAKMMSSSKSLRGIIAKNIDSASAWEAHISDVVGPRYWLVCSEHMFQTRLLLFARMDVVPFIQDLWSSYEATGLGRIGLNKGGVGISLRIGGTQLAFVGSHLAAHQSECKRRNQDVAEITQELCPPGFGRANIVTGPHHIVWMGDLNYRVDWGQQATTQSDTPTSEDHAAMVALVQAQDYAPLLAGDQLAREMRGGRVFPGFKEAPVCFPPTFKVLKGEPGLAYGAKRSPAWCDRVLVRSNLPHKAAQLGAYWCCPEITTSDHKPVAATMQLPLVAPPMLPAERPKPFQLYLSSVRLVGEDTWKGLVQLIDDRLLSQGGDKLRLMVSGSALPGSDREYQVALDTARVRAGCEILATNLVNITGRAPATTTAGAEAAAEREALQNLSLLQGEASIPLTPTSLAIVRDAK</sequence>
<dbReference type="InterPro" id="IPR000300">
    <property type="entry name" value="IPPc"/>
</dbReference>
<name>A0A0D2LJR4_9CHLO</name>
<dbReference type="Gene3D" id="2.60.40.150">
    <property type="entry name" value="C2 domain"/>
    <property type="match status" value="1"/>
</dbReference>
<feature type="region of interest" description="Disordered" evidence="2">
    <location>
        <begin position="328"/>
        <end position="383"/>
    </location>
</feature>
<dbReference type="STRING" id="145388.A0A0D2LJR4"/>
<reference evidence="4 5" key="1">
    <citation type="journal article" date="2013" name="BMC Genomics">
        <title>Reconstruction of the lipid metabolism for the microalga Monoraphidium neglectum from its genome sequence reveals characteristics suitable for biofuel production.</title>
        <authorList>
            <person name="Bogen C."/>
            <person name="Al-Dilaimi A."/>
            <person name="Albersmeier A."/>
            <person name="Wichmann J."/>
            <person name="Grundmann M."/>
            <person name="Rupp O."/>
            <person name="Lauersen K.J."/>
            <person name="Blifernez-Klassen O."/>
            <person name="Kalinowski J."/>
            <person name="Goesmann A."/>
            <person name="Mussgnug J.H."/>
            <person name="Kruse O."/>
        </authorList>
    </citation>
    <scope>NUCLEOTIDE SEQUENCE [LARGE SCALE GENOMIC DNA]</scope>
    <source>
        <strain evidence="4 5">SAG 48.87</strain>
    </source>
</reference>
<dbReference type="SMART" id="SM00128">
    <property type="entry name" value="IPPc"/>
    <property type="match status" value="1"/>
</dbReference>
<dbReference type="GeneID" id="25730704"/>
<dbReference type="Pfam" id="PF22669">
    <property type="entry name" value="Exo_endo_phos2"/>
    <property type="match status" value="1"/>
</dbReference>
<accession>A0A0D2LJR4</accession>
<dbReference type="PANTHER" id="PTHR11200:SF291">
    <property type="entry name" value="INOSITOL 5-PHOSPHATASE"/>
    <property type="match status" value="1"/>
</dbReference>
<feature type="compositionally biased region" description="Polar residues" evidence="2">
    <location>
        <begin position="41"/>
        <end position="50"/>
    </location>
</feature>
<dbReference type="InterPro" id="IPR035892">
    <property type="entry name" value="C2_domain_sf"/>
</dbReference>
<proteinExistence type="inferred from homology"/>
<dbReference type="Pfam" id="PF00168">
    <property type="entry name" value="C2"/>
    <property type="match status" value="1"/>
</dbReference>
<feature type="compositionally biased region" description="Gly residues" evidence="2">
    <location>
        <begin position="341"/>
        <end position="371"/>
    </location>
</feature>
<dbReference type="Gene3D" id="3.60.10.10">
    <property type="entry name" value="Endonuclease/exonuclease/phosphatase"/>
    <property type="match status" value="1"/>
</dbReference>
<dbReference type="SUPFAM" id="SSF49562">
    <property type="entry name" value="C2 domain (Calcium/lipid-binding domain, CaLB)"/>
    <property type="match status" value="1"/>
</dbReference>
<dbReference type="Proteomes" id="UP000054498">
    <property type="component" value="Unassembled WGS sequence"/>
</dbReference>
<dbReference type="GO" id="GO:0046856">
    <property type="term" value="P:phosphatidylinositol dephosphorylation"/>
    <property type="evidence" value="ECO:0007669"/>
    <property type="project" value="InterPro"/>
</dbReference>
<dbReference type="GO" id="GO:0004439">
    <property type="term" value="F:phosphatidylinositol-4,5-bisphosphate 5-phosphatase activity"/>
    <property type="evidence" value="ECO:0007669"/>
    <property type="project" value="TreeGrafter"/>
</dbReference>
<protein>
    <recommendedName>
        <fullName evidence="3">C2 domain-containing protein</fullName>
    </recommendedName>
</protein>
<evidence type="ECO:0000313" key="5">
    <source>
        <dbReference type="Proteomes" id="UP000054498"/>
    </source>
</evidence>
<comment type="similarity">
    <text evidence="1">Belongs to the inositol polyphosphate 5-phosphatase family.</text>
</comment>
<evidence type="ECO:0000313" key="4">
    <source>
        <dbReference type="EMBL" id="KIZ06624.1"/>
    </source>
</evidence>
<dbReference type="RefSeq" id="XP_013905643.1">
    <property type="nucleotide sequence ID" value="XM_014050189.1"/>
</dbReference>
<evidence type="ECO:0000259" key="3">
    <source>
        <dbReference type="PROSITE" id="PS50004"/>
    </source>
</evidence>
<keyword evidence="5" id="KW-1185">Reference proteome</keyword>
<dbReference type="InterPro" id="IPR046985">
    <property type="entry name" value="IP5"/>
</dbReference>
<evidence type="ECO:0000256" key="2">
    <source>
        <dbReference type="SAM" id="MobiDB-lite"/>
    </source>
</evidence>
<dbReference type="SMART" id="SM00239">
    <property type="entry name" value="C2"/>
    <property type="match status" value="1"/>
</dbReference>
<organism evidence="4 5">
    <name type="scientific">Monoraphidium neglectum</name>
    <dbReference type="NCBI Taxonomy" id="145388"/>
    <lineage>
        <taxon>Eukaryota</taxon>
        <taxon>Viridiplantae</taxon>
        <taxon>Chlorophyta</taxon>
        <taxon>core chlorophytes</taxon>
        <taxon>Chlorophyceae</taxon>
        <taxon>CS clade</taxon>
        <taxon>Sphaeropleales</taxon>
        <taxon>Selenastraceae</taxon>
        <taxon>Monoraphidium</taxon>
    </lineage>
</organism>
<dbReference type="OrthoDB" id="62798at2759"/>
<dbReference type="PANTHER" id="PTHR11200">
    <property type="entry name" value="INOSITOL 5-PHOSPHATASE"/>
    <property type="match status" value="1"/>
</dbReference>
<dbReference type="InterPro" id="IPR036691">
    <property type="entry name" value="Endo/exonu/phosph_ase_sf"/>
</dbReference>
<evidence type="ECO:0000256" key="1">
    <source>
        <dbReference type="ARBA" id="ARBA00010768"/>
    </source>
</evidence>
<feature type="region of interest" description="Disordered" evidence="2">
    <location>
        <begin position="26"/>
        <end position="50"/>
    </location>
</feature>
<dbReference type="AlphaFoldDB" id="A0A0D2LJR4"/>
<dbReference type="PROSITE" id="PS50004">
    <property type="entry name" value="C2"/>
    <property type="match status" value="1"/>
</dbReference>
<dbReference type="InterPro" id="IPR000008">
    <property type="entry name" value="C2_dom"/>
</dbReference>
<dbReference type="SUPFAM" id="SSF56219">
    <property type="entry name" value="DNase I-like"/>
    <property type="match status" value="1"/>
</dbReference>
<gene>
    <name evidence="4" type="ORF">MNEG_1326</name>
</gene>
<dbReference type="KEGG" id="mng:MNEG_1326"/>
<feature type="domain" description="C2" evidence="3">
    <location>
        <begin position="103"/>
        <end position="216"/>
    </location>
</feature>